<protein>
    <submittedName>
        <fullName evidence="1">Uncharacterized protein</fullName>
    </submittedName>
</protein>
<organism evidence="1 2">
    <name type="scientific">Trichonephila inaurata madagascariensis</name>
    <dbReference type="NCBI Taxonomy" id="2747483"/>
    <lineage>
        <taxon>Eukaryota</taxon>
        <taxon>Metazoa</taxon>
        <taxon>Ecdysozoa</taxon>
        <taxon>Arthropoda</taxon>
        <taxon>Chelicerata</taxon>
        <taxon>Arachnida</taxon>
        <taxon>Araneae</taxon>
        <taxon>Araneomorphae</taxon>
        <taxon>Entelegynae</taxon>
        <taxon>Araneoidea</taxon>
        <taxon>Nephilidae</taxon>
        <taxon>Trichonephila</taxon>
        <taxon>Trichonephila inaurata</taxon>
    </lineage>
</organism>
<evidence type="ECO:0000313" key="1">
    <source>
        <dbReference type="EMBL" id="GFY69963.1"/>
    </source>
</evidence>
<dbReference type="AlphaFoldDB" id="A0A8X7CIH1"/>
<name>A0A8X7CIH1_9ARAC</name>
<proteinExistence type="predicted"/>
<comment type="caution">
    <text evidence="1">The sequence shown here is derived from an EMBL/GenBank/DDBJ whole genome shotgun (WGS) entry which is preliminary data.</text>
</comment>
<reference evidence="1" key="1">
    <citation type="submission" date="2020-08" db="EMBL/GenBank/DDBJ databases">
        <title>Multicomponent nature underlies the extraordinary mechanical properties of spider dragline silk.</title>
        <authorList>
            <person name="Kono N."/>
            <person name="Nakamura H."/>
            <person name="Mori M."/>
            <person name="Yoshida Y."/>
            <person name="Ohtoshi R."/>
            <person name="Malay A.D."/>
            <person name="Moran D.A.P."/>
            <person name="Tomita M."/>
            <person name="Numata K."/>
            <person name="Arakawa K."/>
        </authorList>
    </citation>
    <scope>NUCLEOTIDE SEQUENCE</scope>
</reference>
<sequence length="123" mass="14481">MYPSTFPYLVHDPQLQKRNEIQQQTTAKKEIRTRIMIRIFVDHIDCAHAMVEWPNMSTKWLDSLWGTFSLDPSNRNSIVPEKFLPLISVECGELSRFALRIIGFNLRFPETGFHFSCDMFARE</sequence>
<dbReference type="EMBL" id="BMAV01017914">
    <property type="protein sequence ID" value="GFY69963.1"/>
    <property type="molecule type" value="Genomic_DNA"/>
</dbReference>
<gene>
    <name evidence="1" type="ORF">TNIN_34681</name>
</gene>
<accession>A0A8X7CIH1</accession>
<keyword evidence="2" id="KW-1185">Reference proteome</keyword>
<dbReference type="Proteomes" id="UP000886998">
    <property type="component" value="Unassembled WGS sequence"/>
</dbReference>
<evidence type="ECO:0000313" key="2">
    <source>
        <dbReference type="Proteomes" id="UP000886998"/>
    </source>
</evidence>